<dbReference type="SUPFAM" id="SSF52047">
    <property type="entry name" value="RNI-like"/>
    <property type="match status" value="1"/>
</dbReference>
<dbReference type="RefSeq" id="XP_039129726.1">
    <property type="nucleotide sequence ID" value="XM_039273792.1"/>
</dbReference>
<keyword evidence="1" id="KW-1185">Reference proteome</keyword>
<accession>A0AB40BQY5</accession>
<evidence type="ECO:0000313" key="1">
    <source>
        <dbReference type="Proteomes" id="UP001515500"/>
    </source>
</evidence>
<evidence type="ECO:0000313" key="2">
    <source>
        <dbReference type="RefSeq" id="XP_039129726.1"/>
    </source>
</evidence>
<sequence length="151" mass="17509">MKNLEGWCLEEGRETNLSLFPCLIRMDIRRCPKFSTVPRIPTLQELHMERSFCESQISLVSKERRFFKHLESLRSLTINSCTEELVLSLEDEEETRVMKASLESLDIGNCNQLSLTLVLQNLPSLRDLWVGSLGKLVFWPDGMQVSSDFWL</sequence>
<organism evidence="1 2">
    <name type="scientific">Dioscorea cayennensis subsp. rotundata</name>
    <name type="common">White Guinea yam</name>
    <name type="synonym">Dioscorea rotundata</name>
    <dbReference type="NCBI Taxonomy" id="55577"/>
    <lineage>
        <taxon>Eukaryota</taxon>
        <taxon>Viridiplantae</taxon>
        <taxon>Streptophyta</taxon>
        <taxon>Embryophyta</taxon>
        <taxon>Tracheophyta</taxon>
        <taxon>Spermatophyta</taxon>
        <taxon>Magnoliopsida</taxon>
        <taxon>Liliopsida</taxon>
        <taxon>Dioscoreales</taxon>
        <taxon>Dioscoreaceae</taxon>
        <taxon>Dioscorea</taxon>
    </lineage>
</organism>
<dbReference type="Gene3D" id="3.80.10.10">
    <property type="entry name" value="Ribonuclease Inhibitor"/>
    <property type="match status" value="1"/>
</dbReference>
<reference evidence="2" key="1">
    <citation type="submission" date="2025-08" db="UniProtKB">
        <authorList>
            <consortium name="RefSeq"/>
        </authorList>
    </citation>
    <scope>IDENTIFICATION</scope>
</reference>
<dbReference type="InterPro" id="IPR032675">
    <property type="entry name" value="LRR_dom_sf"/>
</dbReference>
<proteinExistence type="predicted"/>
<gene>
    <name evidence="2" type="primary">LOC120265815</name>
</gene>
<dbReference type="AlphaFoldDB" id="A0AB40BQY5"/>
<dbReference type="GeneID" id="120265815"/>
<name>A0AB40BQY5_DIOCR</name>
<dbReference type="Proteomes" id="UP001515500">
    <property type="component" value="Chromosome 7"/>
</dbReference>
<protein>
    <submittedName>
        <fullName evidence="2">Uncharacterized protein LOC120265815</fullName>
    </submittedName>
</protein>